<proteinExistence type="predicted"/>
<protein>
    <submittedName>
        <fullName evidence="2">Uncharacterized protein</fullName>
    </submittedName>
</protein>
<feature type="chain" id="PRO_5034413909" evidence="1">
    <location>
        <begin position="18"/>
        <end position="127"/>
    </location>
</feature>
<name>A0A8C5IZA6_JUNHY</name>
<sequence length="127" mass="14096">MLCLLGVMLSVLCLVSPAPHSTVKPCPASDLFKETIKDLRVLSSKTNTMEAGGNAATYLEGFIEALKNSKESVEHILVKLKDIQAYGESCTGWMERPWKALEGFDFFENLDEFLRLLGENAKPQDTN</sequence>
<dbReference type="AlphaFoldDB" id="A0A8C5IZA6"/>
<dbReference type="Ensembl" id="ENSJHYT00000013944.1">
    <property type="protein sequence ID" value="ENSJHYP00000011542.1"/>
    <property type="gene ID" value="ENSJHYG00000008998.1"/>
</dbReference>
<keyword evidence="3" id="KW-1185">Reference proteome</keyword>
<keyword evidence="1" id="KW-0732">Signal</keyword>
<dbReference type="OMA" id="KWEPMEN"/>
<feature type="signal peptide" evidence="1">
    <location>
        <begin position="1"/>
        <end position="17"/>
    </location>
</feature>
<organism evidence="2 3">
    <name type="scientific">Junco hyemalis</name>
    <name type="common">Dark-eyed junco</name>
    <dbReference type="NCBI Taxonomy" id="40217"/>
    <lineage>
        <taxon>Eukaryota</taxon>
        <taxon>Metazoa</taxon>
        <taxon>Chordata</taxon>
        <taxon>Craniata</taxon>
        <taxon>Vertebrata</taxon>
        <taxon>Euteleostomi</taxon>
        <taxon>Archelosauria</taxon>
        <taxon>Archosauria</taxon>
        <taxon>Dinosauria</taxon>
        <taxon>Saurischia</taxon>
        <taxon>Theropoda</taxon>
        <taxon>Coelurosauria</taxon>
        <taxon>Aves</taxon>
        <taxon>Neognathae</taxon>
        <taxon>Neoaves</taxon>
        <taxon>Telluraves</taxon>
        <taxon>Australaves</taxon>
        <taxon>Passeriformes</taxon>
        <taxon>Passerellidae</taxon>
        <taxon>Junco</taxon>
    </lineage>
</organism>
<evidence type="ECO:0000313" key="2">
    <source>
        <dbReference type="Ensembl" id="ENSJHYP00000011542.1"/>
    </source>
</evidence>
<reference evidence="2" key="1">
    <citation type="submission" date="2025-08" db="UniProtKB">
        <authorList>
            <consortium name="Ensembl"/>
        </authorList>
    </citation>
    <scope>IDENTIFICATION</scope>
</reference>
<dbReference type="Proteomes" id="UP000694408">
    <property type="component" value="Unplaced"/>
</dbReference>
<reference evidence="2" key="2">
    <citation type="submission" date="2025-09" db="UniProtKB">
        <authorList>
            <consortium name="Ensembl"/>
        </authorList>
    </citation>
    <scope>IDENTIFICATION</scope>
</reference>
<evidence type="ECO:0000313" key="3">
    <source>
        <dbReference type="Proteomes" id="UP000694408"/>
    </source>
</evidence>
<evidence type="ECO:0000256" key="1">
    <source>
        <dbReference type="SAM" id="SignalP"/>
    </source>
</evidence>
<accession>A0A8C5IZA6</accession>